<accession>A0A413F9E3</accession>
<dbReference type="OrthoDB" id="2088343at2"/>
<dbReference type="EMBL" id="QSBM01000021">
    <property type="protein sequence ID" value="RGX24578.1"/>
    <property type="molecule type" value="Genomic_DNA"/>
</dbReference>
<evidence type="ECO:0000313" key="3">
    <source>
        <dbReference type="EMBL" id="RGX24578.1"/>
    </source>
</evidence>
<proteinExistence type="predicted"/>
<feature type="compositionally biased region" description="Polar residues" evidence="1">
    <location>
        <begin position="212"/>
        <end position="221"/>
    </location>
</feature>
<gene>
    <name evidence="3" type="ORF">DWV29_22695</name>
</gene>
<feature type="compositionally biased region" description="Low complexity" evidence="1">
    <location>
        <begin position="33"/>
        <end position="45"/>
    </location>
</feature>
<reference evidence="3 4" key="1">
    <citation type="submission" date="2018-08" db="EMBL/GenBank/DDBJ databases">
        <title>A genome reference for cultivated species of the human gut microbiota.</title>
        <authorList>
            <person name="Zou Y."/>
            <person name="Xue W."/>
            <person name="Luo G."/>
        </authorList>
    </citation>
    <scope>NUCLEOTIDE SEQUENCE [LARGE SCALE GENOMIC DNA]</scope>
    <source>
        <strain evidence="3 4">AF04-15</strain>
    </source>
</reference>
<evidence type="ECO:0000256" key="2">
    <source>
        <dbReference type="SAM" id="SignalP"/>
    </source>
</evidence>
<comment type="caution">
    <text evidence="3">The sequence shown here is derived from an EMBL/GenBank/DDBJ whole genome shotgun (WGS) entry which is preliminary data.</text>
</comment>
<organism evidence="3 4">
    <name type="scientific">Enterocloster asparagiformis</name>
    <dbReference type="NCBI Taxonomy" id="333367"/>
    <lineage>
        <taxon>Bacteria</taxon>
        <taxon>Bacillati</taxon>
        <taxon>Bacillota</taxon>
        <taxon>Clostridia</taxon>
        <taxon>Lachnospirales</taxon>
        <taxon>Lachnospiraceae</taxon>
        <taxon>Enterocloster</taxon>
    </lineage>
</organism>
<evidence type="ECO:0000313" key="4">
    <source>
        <dbReference type="Proteomes" id="UP000283880"/>
    </source>
</evidence>
<feature type="compositionally biased region" description="Low complexity" evidence="1">
    <location>
        <begin position="262"/>
        <end position="273"/>
    </location>
</feature>
<dbReference type="RefSeq" id="WP_007719710.1">
    <property type="nucleotide sequence ID" value="NZ_JAWRJJ010000297.1"/>
</dbReference>
<sequence>MVRVKKTGLIIAAGLLSGCLAMTSPGAGKTDESASSFSSRFGFSQSEKEEDPEADAANGPGAAAYADQSKMEEGEGPGIEDVTMSERFHADFGLYELSIRDKYFLYSNVSNGGVTDQPVYLEIPAGVDYTAEKDGVPFSYASRQTVSGRGTYVIRLTVVEDKNVPLSEQKEYRTVFRFRIDEKTPEAAAQAGGEAGLPEGMGLLPDVIPSGTRETAGSQTGEASEPERPEETEETPAPEKIPETAKAAETGASLHGDDGEPEQTAAAGEQAGAVKRSQEYLPDQSMYQVTLENGFTFLSNIPEGMAVTQAVEIRSGEEYGLFLGEEELEWEASRQLRAFGQYRLVSGDYEFDFEIINSYVNRDSYTAPVGLRITKATFNGEGLDVGNGSALAMTTDGSYELELEGQAGESFSLKLERDTQPPEVTVEVGRQSAAITYLANDINTITLSKNGKEPYEFTSAEVTGPGKYVLTVTDRAGNVTVNEFTLRYHMNFYALTAILLCVAGIAAAVVMLVRKKKNLTVR</sequence>
<dbReference type="Proteomes" id="UP000283880">
    <property type="component" value="Unassembled WGS sequence"/>
</dbReference>
<feature type="chain" id="PRO_5039355124" evidence="2">
    <location>
        <begin position="22"/>
        <end position="522"/>
    </location>
</feature>
<evidence type="ECO:0000256" key="1">
    <source>
        <dbReference type="SAM" id="MobiDB-lite"/>
    </source>
</evidence>
<name>A0A413F9E3_9FIRM</name>
<feature type="compositionally biased region" description="Low complexity" evidence="1">
    <location>
        <begin position="187"/>
        <end position="200"/>
    </location>
</feature>
<feature type="signal peptide" evidence="2">
    <location>
        <begin position="1"/>
        <end position="21"/>
    </location>
</feature>
<keyword evidence="2" id="KW-0732">Signal</keyword>
<dbReference type="PROSITE" id="PS51257">
    <property type="entry name" value="PROKAR_LIPOPROTEIN"/>
    <property type="match status" value="1"/>
</dbReference>
<feature type="region of interest" description="Disordered" evidence="1">
    <location>
        <begin position="187"/>
        <end position="274"/>
    </location>
</feature>
<dbReference type="AlphaFoldDB" id="A0A413F9E3"/>
<feature type="region of interest" description="Disordered" evidence="1">
    <location>
        <begin position="27"/>
        <end position="61"/>
    </location>
</feature>
<protein>
    <submittedName>
        <fullName evidence="3">Uncharacterized protein</fullName>
    </submittedName>
</protein>